<evidence type="ECO:0000313" key="1">
    <source>
        <dbReference type="Proteomes" id="UP000694888"/>
    </source>
</evidence>
<dbReference type="RefSeq" id="XP_012943546.1">
    <property type="nucleotide sequence ID" value="XM_013088092.2"/>
</dbReference>
<dbReference type="GeneID" id="101848146"/>
<evidence type="ECO:0000313" key="3">
    <source>
        <dbReference type="RefSeq" id="XP_012946484.1"/>
    </source>
</evidence>
<dbReference type="Proteomes" id="UP000694888">
    <property type="component" value="Unplaced"/>
</dbReference>
<dbReference type="GeneID" id="106014029"/>
<organism evidence="1 2">
    <name type="scientific">Aplysia californica</name>
    <name type="common">California sea hare</name>
    <dbReference type="NCBI Taxonomy" id="6500"/>
    <lineage>
        <taxon>Eukaryota</taxon>
        <taxon>Metazoa</taxon>
        <taxon>Spiralia</taxon>
        <taxon>Lophotrochozoa</taxon>
        <taxon>Mollusca</taxon>
        <taxon>Gastropoda</taxon>
        <taxon>Heterobranchia</taxon>
        <taxon>Euthyneura</taxon>
        <taxon>Tectipleura</taxon>
        <taxon>Aplysiida</taxon>
        <taxon>Aplysioidea</taxon>
        <taxon>Aplysiidae</taxon>
        <taxon>Aplysia</taxon>
    </lineage>
</organism>
<dbReference type="SUPFAM" id="SSF53474">
    <property type="entry name" value="alpha/beta-Hydrolases"/>
    <property type="match status" value="1"/>
</dbReference>
<dbReference type="PROSITE" id="PS51257">
    <property type="entry name" value="PROKAR_LIPOPROTEIN"/>
    <property type="match status" value="1"/>
</dbReference>
<accession>A0ABM1A9R8</accession>
<name>A0ABM1A9R8_APLCA</name>
<protein>
    <submittedName>
        <fullName evidence="2">Uncharacterized protein LOC101848146</fullName>
    </submittedName>
    <submittedName>
        <fullName evidence="3">Uncharacterized protein LOC106014029</fullName>
    </submittedName>
</protein>
<keyword evidence="1" id="KW-1185">Reference proteome</keyword>
<dbReference type="Gene3D" id="3.40.50.1820">
    <property type="entry name" value="alpha/beta hydrolase"/>
    <property type="match status" value="1"/>
</dbReference>
<sequence length="515" mass="57622">MAHYGRAQTTDLSARPTSLVFCLFVTLTLWTSSCMAARHVTLRPLPAKSPVPDERDVAIILVPELGVAHTDYKVFCRIIQQLYPLRLWVGLADISMEAAITMDNLPILLAETQQELHNAGMRTDVDVFLAAHGQTGHKVADYARAVPESLRGLILLGSFLPRRESAVSFPLPVLTLVGEVDGVTRITRIAQTIQEMIRAANFDPDIVVQSPLVILEGSNHEVYTVSQLPYALHLLDIEAEVDKSVGMETAANITAMFVANAVREPEALVVMAESEFKRAFDKAKNLTAPVRSLKELTQDELKSYWVKSAQKWLSGLEGKQSTQLEVDSYVVEDSSSSMALPPALVKEYGINYVVTFSDVIRYPHSEDGEDDGAAPQAPDEIAARMLGPERIQEYLKNTNISKNYTCRDLNYASYMTAYHAATERARQRYDNYHRGIVFLPDVVTDSSVLWETMRLRVETRDSELQVTSISYKTDNDMSQSQYSGLFFCKLLPPDKALEWIYVDSLRRNMASTEGR</sequence>
<evidence type="ECO:0000313" key="2">
    <source>
        <dbReference type="RefSeq" id="XP_012943546.1"/>
    </source>
</evidence>
<dbReference type="RefSeq" id="XP_012946484.1">
    <property type="nucleotide sequence ID" value="XM_013091030.2"/>
</dbReference>
<gene>
    <name evidence="2" type="primary">LOC101848146</name>
    <name evidence="3" type="synonym">LOC106014029</name>
</gene>
<proteinExistence type="predicted"/>
<reference evidence="2 3" key="1">
    <citation type="submission" date="2025-05" db="UniProtKB">
        <authorList>
            <consortium name="RefSeq"/>
        </authorList>
    </citation>
    <scope>IDENTIFICATION</scope>
</reference>
<dbReference type="InterPro" id="IPR029058">
    <property type="entry name" value="AB_hydrolase_fold"/>
</dbReference>